<evidence type="ECO:0000256" key="5">
    <source>
        <dbReference type="SAM" id="Phobius"/>
    </source>
</evidence>
<accession>A0ABV1CHH7</accession>
<feature type="domain" description="Sodium/calcium exchanger membrane region" evidence="6">
    <location>
        <begin position="14"/>
        <end position="159"/>
    </location>
</feature>
<dbReference type="InterPro" id="IPR044880">
    <property type="entry name" value="NCX_ion-bd_dom_sf"/>
</dbReference>
<proteinExistence type="predicted"/>
<feature type="transmembrane region" description="Helical" evidence="5">
    <location>
        <begin position="317"/>
        <end position="332"/>
    </location>
</feature>
<evidence type="ECO:0000256" key="3">
    <source>
        <dbReference type="ARBA" id="ARBA00022989"/>
    </source>
</evidence>
<protein>
    <submittedName>
        <fullName evidence="7">Calcium/sodium antiporter</fullName>
    </submittedName>
</protein>
<gene>
    <name evidence="7" type="ORF">AAAX94_02110</name>
</gene>
<evidence type="ECO:0000256" key="2">
    <source>
        <dbReference type="ARBA" id="ARBA00022692"/>
    </source>
</evidence>
<keyword evidence="3 5" id="KW-1133">Transmembrane helix</keyword>
<dbReference type="InterPro" id="IPR004481">
    <property type="entry name" value="K/Na/Ca-exchanger"/>
</dbReference>
<comment type="caution">
    <text evidence="7">The sequence shown here is derived from an EMBL/GenBank/DDBJ whole genome shotgun (WGS) entry which is preliminary data.</text>
</comment>
<dbReference type="PANTHER" id="PTHR10846">
    <property type="entry name" value="SODIUM/POTASSIUM/CALCIUM EXCHANGER"/>
    <property type="match status" value="1"/>
</dbReference>
<evidence type="ECO:0000256" key="4">
    <source>
        <dbReference type="ARBA" id="ARBA00023136"/>
    </source>
</evidence>
<name>A0ABV1CHH7_9FIRM</name>
<dbReference type="RefSeq" id="WP_349082383.1">
    <property type="nucleotide sequence ID" value="NZ_JBBNFW010000089.1"/>
</dbReference>
<dbReference type="Pfam" id="PF01699">
    <property type="entry name" value="Na_Ca_ex"/>
    <property type="match status" value="2"/>
</dbReference>
<feature type="transmembrane region" description="Helical" evidence="5">
    <location>
        <begin position="139"/>
        <end position="157"/>
    </location>
</feature>
<feature type="transmembrane region" description="Helical" evidence="5">
    <location>
        <begin position="226"/>
        <end position="248"/>
    </location>
</feature>
<keyword evidence="4 5" id="KW-0472">Membrane</keyword>
<comment type="subcellular location">
    <subcellularLocation>
        <location evidence="1">Membrane</location>
        <topology evidence="1">Multi-pass membrane protein</topology>
    </subcellularLocation>
</comment>
<feature type="transmembrane region" description="Helical" evidence="5">
    <location>
        <begin position="260"/>
        <end position="282"/>
    </location>
</feature>
<organism evidence="7 8">
    <name type="scientific">Blautia acetigignens</name>
    <dbReference type="NCBI Taxonomy" id="2981783"/>
    <lineage>
        <taxon>Bacteria</taxon>
        <taxon>Bacillati</taxon>
        <taxon>Bacillota</taxon>
        <taxon>Clostridia</taxon>
        <taxon>Lachnospirales</taxon>
        <taxon>Lachnospiraceae</taxon>
        <taxon>Blautia</taxon>
    </lineage>
</organism>
<dbReference type="EMBL" id="JBBNFW010000089">
    <property type="protein sequence ID" value="MEQ2411844.1"/>
    <property type="molecule type" value="Genomic_DNA"/>
</dbReference>
<feature type="domain" description="Sodium/calcium exchanger membrane region" evidence="6">
    <location>
        <begin position="191"/>
        <end position="330"/>
    </location>
</feature>
<feature type="transmembrane region" description="Helical" evidence="5">
    <location>
        <begin position="87"/>
        <end position="105"/>
    </location>
</feature>
<evidence type="ECO:0000259" key="6">
    <source>
        <dbReference type="Pfam" id="PF01699"/>
    </source>
</evidence>
<sequence>MQDFINGLPIAAVILLLLAGFAFLVKGADLFVEGSSSIARKLKVPTIIIGLTIVAMGTSLPETAVSVTASMVQNNELAVSNVVGSNIFNLMFVIGVCSILTPIMVQNVTLIRDIPLSFGCALLLLVLGILGIGDKTGMTLGHIDGIVFLIIFAVYIFTMVQSAMKARAAGQKVEIEGVESCETKELSYAKSILFLIVGAGAIAFGGDLTVDTASRIAIKLGMSQTLVGLTIVSIGTSLPELVTSIVAARKNEVDMAIGNAVGSNIFNILMVLGISATISPVALLRENIIDIIILMIFTVLVWLFAGTKRKISRKEGIIMALTYLVYCGYIIIR</sequence>
<dbReference type="PANTHER" id="PTHR10846:SF8">
    <property type="entry name" value="INNER MEMBRANE PROTEIN YRBG"/>
    <property type="match status" value="1"/>
</dbReference>
<evidence type="ECO:0000256" key="1">
    <source>
        <dbReference type="ARBA" id="ARBA00004141"/>
    </source>
</evidence>
<feature type="transmembrane region" description="Helical" evidence="5">
    <location>
        <begin position="6"/>
        <end position="25"/>
    </location>
</feature>
<dbReference type="Proteomes" id="UP001470752">
    <property type="component" value="Unassembled WGS sequence"/>
</dbReference>
<keyword evidence="2 5" id="KW-0812">Transmembrane</keyword>
<keyword evidence="8" id="KW-1185">Reference proteome</keyword>
<dbReference type="Gene3D" id="1.20.1420.30">
    <property type="entry name" value="NCX, central ion-binding region"/>
    <property type="match status" value="1"/>
</dbReference>
<feature type="transmembrane region" description="Helical" evidence="5">
    <location>
        <begin position="288"/>
        <end position="305"/>
    </location>
</feature>
<feature type="transmembrane region" description="Helical" evidence="5">
    <location>
        <begin position="188"/>
        <end position="206"/>
    </location>
</feature>
<dbReference type="NCBIfam" id="TIGR00367">
    <property type="entry name" value="calcium/sodium antiporter"/>
    <property type="match status" value="1"/>
</dbReference>
<evidence type="ECO:0000313" key="8">
    <source>
        <dbReference type="Proteomes" id="UP001470752"/>
    </source>
</evidence>
<feature type="transmembrane region" description="Helical" evidence="5">
    <location>
        <begin position="114"/>
        <end position="133"/>
    </location>
</feature>
<evidence type="ECO:0000313" key="7">
    <source>
        <dbReference type="EMBL" id="MEQ2411844.1"/>
    </source>
</evidence>
<reference evidence="7 8" key="1">
    <citation type="submission" date="2024-04" db="EMBL/GenBank/DDBJ databases">
        <title>Human intestinal bacterial collection.</title>
        <authorList>
            <person name="Pauvert C."/>
            <person name="Hitch T.C.A."/>
            <person name="Clavel T."/>
        </authorList>
    </citation>
    <scope>NUCLEOTIDE SEQUENCE [LARGE SCALE GENOMIC DNA]</scope>
    <source>
        <strain evidence="7 8">CLA-AA-H161</strain>
    </source>
</reference>
<feature type="transmembrane region" description="Helical" evidence="5">
    <location>
        <begin position="46"/>
        <end position="67"/>
    </location>
</feature>
<dbReference type="InterPro" id="IPR004837">
    <property type="entry name" value="NaCa_Exmemb"/>
</dbReference>